<keyword evidence="3" id="KW-0227">DNA damage</keyword>
<reference evidence="6" key="2">
    <citation type="submission" date="2025-08" db="UniProtKB">
        <authorList>
            <consortium name="Ensembl"/>
        </authorList>
    </citation>
    <scope>IDENTIFICATION</scope>
</reference>
<keyword evidence="5" id="KW-0539">Nucleus</keyword>
<dbReference type="Proteomes" id="UP000472272">
    <property type="component" value="Chromosome 13"/>
</dbReference>
<dbReference type="Ensembl" id="ENSPMRT00000018247.1">
    <property type="protein sequence ID" value="ENSPMRP00000017130.1"/>
    <property type="gene ID" value="ENSPMRG00000011351.1"/>
</dbReference>
<dbReference type="InterPro" id="IPR031099">
    <property type="entry name" value="BRCA1-associated"/>
</dbReference>
<dbReference type="PANTHER" id="PTHR13763:SF0">
    <property type="entry name" value="BREAST CANCER TYPE 1 SUSCEPTIBILITY PROTEIN"/>
    <property type="match status" value="1"/>
</dbReference>
<dbReference type="GO" id="GO:0000724">
    <property type="term" value="P:double-strand break repair via homologous recombination"/>
    <property type="evidence" value="ECO:0007669"/>
    <property type="project" value="TreeGrafter"/>
</dbReference>
<evidence type="ECO:0000313" key="7">
    <source>
        <dbReference type="Proteomes" id="UP000472272"/>
    </source>
</evidence>
<evidence type="ECO:0000256" key="1">
    <source>
        <dbReference type="ARBA" id="ARBA00004123"/>
    </source>
</evidence>
<keyword evidence="2" id="KW-0677">Repeat</keyword>
<sequence length="119" mass="13656">AGRKWVVSYHCKCEHSLKYLYSLPSHSCKDFEVRGDMINGRNHQGPKRARESPVGKWMVELSGASIVKEPRLFSHSTVSVGLILWVQRNGATVVSREWMLDSIACYQRQAFDEYIVQQV</sequence>
<evidence type="ECO:0000256" key="5">
    <source>
        <dbReference type="ARBA" id="ARBA00023242"/>
    </source>
</evidence>
<dbReference type="GO" id="GO:0007095">
    <property type="term" value="P:mitotic G2 DNA damage checkpoint signaling"/>
    <property type="evidence" value="ECO:0007669"/>
    <property type="project" value="TreeGrafter"/>
</dbReference>
<proteinExistence type="predicted"/>
<accession>A0A670IYQ3</accession>
<evidence type="ECO:0000256" key="4">
    <source>
        <dbReference type="ARBA" id="ARBA00023204"/>
    </source>
</evidence>
<dbReference type="GO" id="GO:0070531">
    <property type="term" value="C:BRCA1-A complex"/>
    <property type="evidence" value="ECO:0007669"/>
    <property type="project" value="TreeGrafter"/>
</dbReference>
<dbReference type="GeneTree" id="ENSGT00440000034289"/>
<evidence type="ECO:0000256" key="2">
    <source>
        <dbReference type="ARBA" id="ARBA00022737"/>
    </source>
</evidence>
<dbReference type="InterPro" id="IPR036420">
    <property type="entry name" value="BRCT_dom_sf"/>
</dbReference>
<evidence type="ECO:0008006" key="8">
    <source>
        <dbReference type="Google" id="ProtNLM"/>
    </source>
</evidence>
<dbReference type="GO" id="GO:0043009">
    <property type="term" value="P:chordate embryonic development"/>
    <property type="evidence" value="ECO:0007669"/>
    <property type="project" value="TreeGrafter"/>
</dbReference>
<name>A0A670IYQ3_PODMU</name>
<keyword evidence="7" id="KW-1185">Reference proteome</keyword>
<dbReference type="GO" id="GO:0004842">
    <property type="term" value="F:ubiquitin-protein transferase activity"/>
    <property type="evidence" value="ECO:0007669"/>
    <property type="project" value="TreeGrafter"/>
</dbReference>
<dbReference type="Gene3D" id="3.40.50.10190">
    <property type="entry name" value="BRCT domain"/>
    <property type="match status" value="1"/>
</dbReference>
<dbReference type="PANTHER" id="PTHR13763">
    <property type="entry name" value="BREAST CANCER TYPE 1 SUSCEPTIBILITY PROTEIN BRCA1"/>
    <property type="match status" value="1"/>
</dbReference>
<comment type="subcellular location">
    <subcellularLocation>
        <location evidence="1">Nucleus</location>
    </subcellularLocation>
</comment>
<evidence type="ECO:0000313" key="6">
    <source>
        <dbReference type="Ensembl" id="ENSPMRP00000017130.1"/>
    </source>
</evidence>
<dbReference type="GO" id="GO:0045944">
    <property type="term" value="P:positive regulation of transcription by RNA polymerase II"/>
    <property type="evidence" value="ECO:0007669"/>
    <property type="project" value="TreeGrafter"/>
</dbReference>
<dbReference type="SUPFAM" id="SSF52113">
    <property type="entry name" value="BRCT domain"/>
    <property type="match status" value="1"/>
</dbReference>
<dbReference type="AlphaFoldDB" id="A0A670IYQ3"/>
<reference evidence="6" key="3">
    <citation type="submission" date="2025-09" db="UniProtKB">
        <authorList>
            <consortium name="Ensembl"/>
        </authorList>
    </citation>
    <scope>IDENTIFICATION</scope>
</reference>
<evidence type="ECO:0000256" key="3">
    <source>
        <dbReference type="ARBA" id="ARBA00022763"/>
    </source>
</evidence>
<reference evidence="6 7" key="1">
    <citation type="journal article" date="2019" name="Proc. Natl. Acad. Sci. U.S.A.">
        <title>Regulatory changes in pterin and carotenoid genes underlie balanced color polymorphisms in the wall lizard.</title>
        <authorList>
            <person name="Andrade P."/>
            <person name="Pinho C."/>
            <person name="Perez I de Lanuza G."/>
            <person name="Afonso S."/>
            <person name="Brejcha J."/>
            <person name="Rubin C.J."/>
            <person name="Wallerman O."/>
            <person name="Pereira P."/>
            <person name="Sabatino S.J."/>
            <person name="Bellati A."/>
            <person name="Pellitteri-Rosa D."/>
            <person name="Bosakova Z."/>
            <person name="Bunikis I."/>
            <person name="Carretero M.A."/>
            <person name="Feiner N."/>
            <person name="Marsik P."/>
            <person name="Pauperio F."/>
            <person name="Salvi D."/>
            <person name="Soler L."/>
            <person name="While G.M."/>
            <person name="Uller T."/>
            <person name="Font E."/>
            <person name="Andersson L."/>
            <person name="Carneiro M."/>
        </authorList>
    </citation>
    <scope>NUCLEOTIDE SEQUENCE</scope>
</reference>
<protein>
    <recommendedName>
        <fullName evidence="8">BRCT domain-containing protein</fullName>
    </recommendedName>
</protein>
<organism evidence="6 7">
    <name type="scientific">Podarcis muralis</name>
    <name type="common">Wall lizard</name>
    <name type="synonym">Lacerta muralis</name>
    <dbReference type="NCBI Taxonomy" id="64176"/>
    <lineage>
        <taxon>Eukaryota</taxon>
        <taxon>Metazoa</taxon>
        <taxon>Chordata</taxon>
        <taxon>Craniata</taxon>
        <taxon>Vertebrata</taxon>
        <taxon>Euteleostomi</taxon>
        <taxon>Lepidosauria</taxon>
        <taxon>Squamata</taxon>
        <taxon>Bifurcata</taxon>
        <taxon>Unidentata</taxon>
        <taxon>Episquamata</taxon>
        <taxon>Laterata</taxon>
        <taxon>Lacertibaenia</taxon>
        <taxon>Lacertidae</taxon>
        <taxon>Podarcis</taxon>
    </lineage>
</organism>
<dbReference type="GO" id="GO:0031436">
    <property type="term" value="C:BRCA1-BARD1 complex"/>
    <property type="evidence" value="ECO:0007669"/>
    <property type="project" value="TreeGrafter"/>
</dbReference>
<keyword evidence="4" id="KW-0234">DNA repair</keyword>